<dbReference type="AlphaFoldDB" id="A0A327KQ88"/>
<protein>
    <submittedName>
        <fullName evidence="2">Uncharacterized protein</fullName>
    </submittedName>
</protein>
<dbReference type="EMBL" id="NPEX01000284">
    <property type="protein sequence ID" value="RAI39512.1"/>
    <property type="molecule type" value="Genomic_DNA"/>
</dbReference>
<comment type="caution">
    <text evidence="2">The sequence shown here is derived from an EMBL/GenBank/DDBJ whole genome shotgun (WGS) entry which is preliminary data.</text>
</comment>
<sequence>MAIAVRLRHFQSGLTKTGYVGFSWTSFFFSGIPAMTRGDVGIGLGVLLGTIVLGAMSFGLLAFVVNLVWAFVYNKMYTTKLLEAGYQTEDTPEITGRARSALGIT</sequence>
<keyword evidence="1" id="KW-1133">Transmembrane helix</keyword>
<evidence type="ECO:0000256" key="1">
    <source>
        <dbReference type="SAM" id="Phobius"/>
    </source>
</evidence>
<dbReference type="Proteomes" id="UP000249130">
    <property type="component" value="Unassembled WGS sequence"/>
</dbReference>
<feature type="transmembrane region" description="Helical" evidence="1">
    <location>
        <begin position="18"/>
        <end position="36"/>
    </location>
</feature>
<gene>
    <name evidence="2" type="ORF">CH341_25690</name>
</gene>
<organism evidence="2 3">
    <name type="scientific">Rhodoplanes roseus</name>
    <dbReference type="NCBI Taxonomy" id="29409"/>
    <lineage>
        <taxon>Bacteria</taxon>
        <taxon>Pseudomonadati</taxon>
        <taxon>Pseudomonadota</taxon>
        <taxon>Alphaproteobacteria</taxon>
        <taxon>Hyphomicrobiales</taxon>
        <taxon>Nitrobacteraceae</taxon>
        <taxon>Rhodoplanes</taxon>
    </lineage>
</organism>
<feature type="transmembrane region" description="Helical" evidence="1">
    <location>
        <begin position="42"/>
        <end position="72"/>
    </location>
</feature>
<evidence type="ECO:0000313" key="3">
    <source>
        <dbReference type="Proteomes" id="UP000249130"/>
    </source>
</evidence>
<proteinExistence type="predicted"/>
<dbReference type="OrthoDB" id="5233at2"/>
<evidence type="ECO:0000313" key="2">
    <source>
        <dbReference type="EMBL" id="RAI39512.1"/>
    </source>
</evidence>
<keyword evidence="1" id="KW-0812">Transmembrane</keyword>
<keyword evidence="3" id="KW-1185">Reference proteome</keyword>
<reference evidence="2 3" key="1">
    <citation type="submission" date="2017-07" db="EMBL/GenBank/DDBJ databases">
        <title>Draft Genome Sequences of Select Purple Nonsulfur Bacteria.</title>
        <authorList>
            <person name="Lasarre B."/>
            <person name="Mckinlay J.B."/>
        </authorList>
    </citation>
    <scope>NUCLEOTIDE SEQUENCE [LARGE SCALE GENOMIC DNA]</scope>
    <source>
        <strain evidence="2 3">DSM 5909</strain>
    </source>
</reference>
<accession>A0A327KQ88</accession>
<name>A0A327KQ88_9BRAD</name>
<keyword evidence="1" id="KW-0472">Membrane</keyword>